<dbReference type="PANTHER" id="PTHR42999:SF1">
    <property type="entry name" value="PENTAPEPTIDE REPEAT-CONTAINING PROTEIN"/>
    <property type="match status" value="1"/>
</dbReference>
<dbReference type="InterPro" id="IPR052949">
    <property type="entry name" value="PA_immunity-related"/>
</dbReference>
<evidence type="ECO:0000313" key="1">
    <source>
        <dbReference type="EMBL" id="MFC7666359.1"/>
    </source>
</evidence>
<accession>A0ABW2U1W8</accession>
<sequence>MKQRRKPAAARKPHYFPAENVVERWDARHLAGHTEFDEYRFVNCDFSGANLSNLRFSECLFERCNLSSAGLAGTALQNVAFEECKLLGLQFTACRDMLFGVHFDQCQMRYASFAGRKMPATRFVRCSLDEADFADADLSAAVFEDCSLAGAVFQKTLLVGADFTSATGFTIDPESNQPAERPLHAAGPAGRGGQIWAGGGVAAARMAHEIRAQVTEDNLLRSGQNKIFLFQPVRYRCGK</sequence>
<keyword evidence="2" id="KW-1185">Reference proteome</keyword>
<name>A0ABW2U1W8_9BACT</name>
<comment type="caution">
    <text evidence="1">The sequence shown here is derived from an EMBL/GenBank/DDBJ whole genome shotgun (WGS) entry which is preliminary data.</text>
</comment>
<evidence type="ECO:0000313" key="2">
    <source>
        <dbReference type="Proteomes" id="UP001596513"/>
    </source>
</evidence>
<dbReference type="InterPro" id="IPR001646">
    <property type="entry name" value="5peptide_repeat"/>
</dbReference>
<dbReference type="RefSeq" id="WP_380200004.1">
    <property type="nucleotide sequence ID" value="NZ_JBHTEK010000001.1"/>
</dbReference>
<protein>
    <submittedName>
        <fullName evidence="1">Pentapeptide repeat-containing protein</fullName>
    </submittedName>
</protein>
<gene>
    <name evidence="1" type="ORF">ACFQT0_02145</name>
</gene>
<dbReference type="SUPFAM" id="SSF141571">
    <property type="entry name" value="Pentapeptide repeat-like"/>
    <property type="match status" value="1"/>
</dbReference>
<dbReference type="Proteomes" id="UP001596513">
    <property type="component" value="Unassembled WGS sequence"/>
</dbReference>
<proteinExistence type="predicted"/>
<reference evidence="2" key="1">
    <citation type="journal article" date="2019" name="Int. J. Syst. Evol. Microbiol.">
        <title>The Global Catalogue of Microorganisms (GCM) 10K type strain sequencing project: providing services to taxonomists for standard genome sequencing and annotation.</title>
        <authorList>
            <consortium name="The Broad Institute Genomics Platform"/>
            <consortium name="The Broad Institute Genome Sequencing Center for Infectious Disease"/>
            <person name="Wu L."/>
            <person name="Ma J."/>
        </authorList>
    </citation>
    <scope>NUCLEOTIDE SEQUENCE [LARGE SCALE GENOMIC DNA]</scope>
    <source>
        <strain evidence="2">JCM 19635</strain>
    </source>
</reference>
<dbReference type="Gene3D" id="2.160.20.80">
    <property type="entry name" value="E3 ubiquitin-protein ligase SopA"/>
    <property type="match status" value="1"/>
</dbReference>
<dbReference type="Pfam" id="PF13599">
    <property type="entry name" value="Pentapeptide_4"/>
    <property type="match status" value="1"/>
</dbReference>
<dbReference type="EMBL" id="JBHTEK010000001">
    <property type="protein sequence ID" value="MFC7666359.1"/>
    <property type="molecule type" value="Genomic_DNA"/>
</dbReference>
<dbReference type="PANTHER" id="PTHR42999">
    <property type="entry name" value="ANTIBIOTIC RESISTANCE PROTEIN MCBG"/>
    <property type="match status" value="1"/>
</dbReference>
<organism evidence="1 2">
    <name type="scientific">Hymenobacter humi</name>
    <dbReference type="NCBI Taxonomy" id="1411620"/>
    <lineage>
        <taxon>Bacteria</taxon>
        <taxon>Pseudomonadati</taxon>
        <taxon>Bacteroidota</taxon>
        <taxon>Cytophagia</taxon>
        <taxon>Cytophagales</taxon>
        <taxon>Hymenobacteraceae</taxon>
        <taxon>Hymenobacter</taxon>
    </lineage>
</organism>